<dbReference type="InterPro" id="IPR032285">
    <property type="entry name" value="Metallophos_N"/>
</dbReference>
<keyword evidence="5" id="KW-1185">Reference proteome</keyword>
<dbReference type="Gene3D" id="3.60.21.10">
    <property type="match status" value="1"/>
</dbReference>
<evidence type="ECO:0000313" key="4">
    <source>
        <dbReference type="EMBL" id="MCJ0743182.1"/>
    </source>
</evidence>
<dbReference type="InterPro" id="IPR029052">
    <property type="entry name" value="Metallo-depent_PP-like"/>
</dbReference>
<evidence type="ECO:0000259" key="3">
    <source>
        <dbReference type="Pfam" id="PF16371"/>
    </source>
</evidence>
<evidence type="ECO:0000259" key="1">
    <source>
        <dbReference type="Pfam" id="PF00149"/>
    </source>
</evidence>
<evidence type="ECO:0000259" key="2">
    <source>
        <dbReference type="Pfam" id="PF16370"/>
    </source>
</evidence>
<dbReference type="PANTHER" id="PTHR43143:SF1">
    <property type="entry name" value="SERINE_THREONINE-PROTEIN PHOSPHATASE CPPED1"/>
    <property type="match status" value="1"/>
</dbReference>
<dbReference type="InterPro" id="IPR032288">
    <property type="entry name" value="Metallophos_C"/>
</dbReference>
<name>A0ABS9ZY22_9SPHI</name>
<dbReference type="Proteomes" id="UP001165460">
    <property type="component" value="Unassembled WGS sequence"/>
</dbReference>
<reference evidence="4" key="1">
    <citation type="submission" date="2022-03" db="EMBL/GenBank/DDBJ databases">
        <authorList>
            <person name="Woo C.Y."/>
        </authorList>
    </citation>
    <scope>NUCLEOTIDE SEQUENCE</scope>
    <source>
        <strain evidence="4">CYS-01</strain>
    </source>
</reference>
<evidence type="ECO:0000313" key="5">
    <source>
        <dbReference type="Proteomes" id="UP001165460"/>
    </source>
</evidence>
<gene>
    <name evidence="4" type="ORF">MMF97_10700</name>
</gene>
<dbReference type="SUPFAM" id="SSF56300">
    <property type="entry name" value="Metallo-dependent phosphatases"/>
    <property type="match status" value="1"/>
</dbReference>
<feature type="domain" description="Calcineurin-like phosphoesterase N-terminal" evidence="3">
    <location>
        <begin position="37"/>
        <end position="111"/>
    </location>
</feature>
<dbReference type="InterPro" id="IPR004843">
    <property type="entry name" value="Calcineurin-like_PHP"/>
</dbReference>
<dbReference type="Pfam" id="PF16370">
    <property type="entry name" value="MetallophosC"/>
    <property type="match status" value="1"/>
</dbReference>
<proteinExistence type="predicted"/>
<accession>A0ABS9ZY22</accession>
<comment type="caution">
    <text evidence="4">The sequence shown here is derived from an EMBL/GenBank/DDBJ whole genome shotgun (WGS) entry which is preliminary data.</text>
</comment>
<dbReference type="PANTHER" id="PTHR43143">
    <property type="entry name" value="METALLOPHOSPHOESTERASE, CALCINEURIN SUPERFAMILY"/>
    <property type="match status" value="1"/>
</dbReference>
<dbReference type="Pfam" id="PF16371">
    <property type="entry name" value="MetallophosN"/>
    <property type="match status" value="1"/>
</dbReference>
<organism evidence="4 5">
    <name type="scientific">Pedobacter montanisoli</name>
    <dbReference type="NCBI Taxonomy" id="2923277"/>
    <lineage>
        <taxon>Bacteria</taxon>
        <taxon>Pseudomonadati</taxon>
        <taxon>Bacteroidota</taxon>
        <taxon>Sphingobacteriia</taxon>
        <taxon>Sphingobacteriales</taxon>
        <taxon>Sphingobacteriaceae</taxon>
        <taxon>Pedobacter</taxon>
    </lineage>
</organism>
<dbReference type="EMBL" id="JALGBH010000002">
    <property type="protein sequence ID" value="MCJ0743182.1"/>
    <property type="molecule type" value="Genomic_DNA"/>
</dbReference>
<feature type="domain" description="Calcineurin-like phosphoesterase" evidence="1">
    <location>
        <begin position="156"/>
        <end position="309"/>
    </location>
</feature>
<protein>
    <submittedName>
        <fullName evidence="4">Calcineurin-like phosphoesterase family protein</fullName>
    </submittedName>
</protein>
<dbReference type="RefSeq" id="WP_243362274.1">
    <property type="nucleotide sequence ID" value="NZ_JALGBH010000002.1"/>
</dbReference>
<sequence>MKRREFVKGFGLLAGGMVISLKLNAFDRFLNADTLKGRVTDGKKGIANAVLSDGFEVVQTNKDGYYTIKLSEKSEFLFLSTPSGYEFKVDGGSINRQYENISSINEFDFTLKKLSKDDNKHHFIIWADPQVKNKKDVEQMMATSVPDTRKVVESLGKDALVHGIGVGDLVWDNLPLFESYNKAVAEMGIPFFQCLGNHDMDYRQGGDETSDRTFKKYFGPTYYSFNRGKAHYIVLDDVRYLGTERNYDGYITEEQLAWMEKDLKFVDKNALVIVNAHIPIHNSVKNNKDFYKLLKAYKNAHVMSGHTHYNRNVIKEGVFEHNHGAVCGAWWTGPICEDGTPRGYGVYEVNGNELKWYYKGTGQERTYQISLDVEKLTGNNRVIANVWNYDPKWKIEYYLDGKLMGDMPQQKGYDPEAVRLYKGPELPASRGFAEPKSTDHLFMVHCGPEVKEVKVVATDRFGEKFVAIKNII</sequence>
<dbReference type="Pfam" id="PF00149">
    <property type="entry name" value="Metallophos"/>
    <property type="match status" value="1"/>
</dbReference>
<dbReference type="InterPro" id="IPR051918">
    <property type="entry name" value="STPP_CPPED1"/>
</dbReference>
<feature type="domain" description="Calcineurin-like phosphoesterase C-terminal" evidence="2">
    <location>
        <begin position="320"/>
        <end position="465"/>
    </location>
</feature>